<evidence type="ECO:0000256" key="3">
    <source>
        <dbReference type="ARBA" id="ARBA00025700"/>
    </source>
</evidence>
<name>A0ABY6KB81_9ARAC</name>
<organism evidence="6 7">
    <name type="scientific">Cordylochernes scorpioides</name>
    <dbReference type="NCBI Taxonomy" id="51811"/>
    <lineage>
        <taxon>Eukaryota</taxon>
        <taxon>Metazoa</taxon>
        <taxon>Ecdysozoa</taxon>
        <taxon>Arthropoda</taxon>
        <taxon>Chelicerata</taxon>
        <taxon>Arachnida</taxon>
        <taxon>Pseudoscorpiones</taxon>
        <taxon>Cheliferoidea</taxon>
        <taxon>Chernetidae</taxon>
        <taxon>Cordylochernes</taxon>
    </lineage>
</organism>
<keyword evidence="2" id="KW-0408">Iron</keyword>
<protein>
    <submittedName>
        <fullName evidence="6">NARFL</fullName>
    </submittedName>
</protein>
<dbReference type="Pfam" id="PF02906">
    <property type="entry name" value="Fe_hyd_lg_C"/>
    <property type="match status" value="1"/>
</dbReference>
<evidence type="ECO:0000256" key="2">
    <source>
        <dbReference type="ARBA" id="ARBA00023014"/>
    </source>
</evidence>
<feature type="region of interest" description="Disordered" evidence="4">
    <location>
        <begin position="683"/>
        <end position="702"/>
    </location>
</feature>
<dbReference type="InterPro" id="IPR041426">
    <property type="entry name" value="Mos1_HTH"/>
</dbReference>
<dbReference type="EMBL" id="CP092865">
    <property type="protein sequence ID" value="UYV64500.1"/>
    <property type="molecule type" value="Genomic_DNA"/>
</dbReference>
<gene>
    <name evidence="6" type="ORF">LAZ67_3001004</name>
</gene>
<keyword evidence="2" id="KW-0479">Metal-binding</keyword>
<dbReference type="Gene3D" id="1.10.10.1450">
    <property type="match status" value="1"/>
</dbReference>
<dbReference type="Gene3D" id="3.40.50.1780">
    <property type="match status" value="1"/>
</dbReference>
<comment type="function">
    <text evidence="3">Component of the cytosolic iron-sulfur (Fe/S) protein assembly machinery. Required for maturation of extramitochondrial Fe/S proteins.</text>
</comment>
<dbReference type="Proteomes" id="UP001235939">
    <property type="component" value="Chromosome 03"/>
</dbReference>
<dbReference type="SUPFAM" id="SSF53920">
    <property type="entry name" value="Fe-only hydrogenase"/>
    <property type="match status" value="1"/>
</dbReference>
<dbReference type="InterPro" id="IPR009016">
    <property type="entry name" value="Fe_hydrogenase"/>
</dbReference>
<feature type="domain" description="Iron hydrogenase small subunit" evidence="5">
    <location>
        <begin position="415"/>
        <end position="471"/>
    </location>
</feature>
<dbReference type="Pfam" id="PF02256">
    <property type="entry name" value="Fe_hyd_SSU"/>
    <property type="match status" value="1"/>
</dbReference>
<keyword evidence="7" id="KW-1185">Reference proteome</keyword>
<evidence type="ECO:0000256" key="4">
    <source>
        <dbReference type="SAM" id="MobiDB-lite"/>
    </source>
</evidence>
<evidence type="ECO:0000313" key="6">
    <source>
        <dbReference type="EMBL" id="UYV64500.1"/>
    </source>
</evidence>
<keyword evidence="2" id="KW-0411">Iron-sulfur</keyword>
<dbReference type="PANTHER" id="PTHR11615">
    <property type="entry name" value="NITRATE, FORMATE, IRON DEHYDROGENASE"/>
    <property type="match status" value="1"/>
</dbReference>
<comment type="similarity">
    <text evidence="1">Belongs to the NARF family.</text>
</comment>
<evidence type="ECO:0000313" key="7">
    <source>
        <dbReference type="Proteomes" id="UP001235939"/>
    </source>
</evidence>
<reference evidence="6 7" key="1">
    <citation type="submission" date="2022-01" db="EMBL/GenBank/DDBJ databases">
        <title>A chromosomal length assembly of Cordylochernes scorpioides.</title>
        <authorList>
            <person name="Zeh D."/>
            <person name="Zeh J."/>
        </authorList>
    </citation>
    <scope>NUCLEOTIDE SEQUENCE [LARGE SCALE GENOMIC DNA]</scope>
    <source>
        <strain evidence="6">IN4F17</strain>
        <tissue evidence="6">Whole Body</tissue>
    </source>
</reference>
<dbReference type="Pfam" id="PF17906">
    <property type="entry name" value="HTH_48"/>
    <property type="match status" value="1"/>
</dbReference>
<evidence type="ECO:0000259" key="5">
    <source>
        <dbReference type="SMART" id="SM00902"/>
    </source>
</evidence>
<dbReference type="InterPro" id="IPR050340">
    <property type="entry name" value="Cytosolic_Fe-S_CAF"/>
</dbReference>
<accession>A0ABY6KB81</accession>
<dbReference type="InterPro" id="IPR004108">
    <property type="entry name" value="Fe_hydrogenase_lsu_C"/>
</dbReference>
<sequence>MRNLGMSEGFSSALRLTDLNDFIHPSQECTKPVEVKKPKIKGSKIKIGISNDGLYSQVDQDGDSVQLKKAQITLQDCLACSGCITSAESILITKQSNEEFLNIIKENKDKSKDYKTTIVVSISPQTFASFAAKWNLSIPEVSKKLSTFFKQQGIDYVFDTTFARDFSLYETANEFLERFKHSSSKNQLPLLTSACPGWICYAEKTHGEYILPYISTTKSPQQIIGSLVKDYLAVRLNKPTNLIYHLTVMPCFDKKLEASRDDFYNDIYKTRDVDCVITSLEVDSLITEQNVDLTKLPDSPIDSFDQTADYIQYSHSGSGSGGYCEYVFKRAAKELYQISSVPLNYRIKRNKDFLELSLEQNGEIVLNFAIATGFRNIQTIVRNVKQGRCNYHFVEIMACPSGCLNGGAQVRDKGDKVTPEFLKKMEEVYHAVPCQLPEENQLVHQIYSDWLEGPNSPKAKIMLHTQYHAREKISNGLEIKCKRKRRPWLGDLPIFKNHAPQQREQRLFEVKPFARASISLVTKMEDQRICIKFCVKNGFKGAEIFWMLQTAYGDAVMSRRRAFKWYKRFKEGREETADNERSGRPSTSTTPEKVDKVLELVREDRRITVREVTEEAGISFGSTQLIMKDILGVRRLNAVLVPKDLTFDKKNARKETASLNLEATTDDPELLKRVITGDETWIRKQPNRHRSGVSKMSRDQRK</sequence>
<proteinExistence type="inferred from homology"/>
<evidence type="ECO:0000256" key="1">
    <source>
        <dbReference type="ARBA" id="ARBA00006596"/>
    </source>
</evidence>
<dbReference type="SMART" id="SM00902">
    <property type="entry name" value="Fe_hyd_SSU"/>
    <property type="match status" value="1"/>
</dbReference>
<dbReference type="Gene3D" id="3.40.950.10">
    <property type="entry name" value="Fe-only Hydrogenase (Larger Subunit), Chain L, domain 3"/>
    <property type="match status" value="1"/>
</dbReference>
<dbReference type="InterPro" id="IPR003149">
    <property type="entry name" value="Fe_hydrogenase_ssu"/>
</dbReference>